<keyword evidence="3" id="KW-0472">Membrane</keyword>
<protein>
    <submittedName>
        <fullName evidence="4">Liver stage antigen, putative</fullName>
    </submittedName>
</protein>
<organism evidence="4 5">
    <name type="scientific">Christiangramia flava JLT2011</name>
    <dbReference type="NCBI Taxonomy" id="1229726"/>
    <lineage>
        <taxon>Bacteria</taxon>
        <taxon>Pseudomonadati</taxon>
        <taxon>Bacteroidota</taxon>
        <taxon>Flavobacteriia</taxon>
        <taxon>Flavobacteriales</taxon>
        <taxon>Flavobacteriaceae</taxon>
        <taxon>Christiangramia</taxon>
    </lineage>
</organism>
<feature type="region of interest" description="Disordered" evidence="2">
    <location>
        <begin position="654"/>
        <end position="750"/>
    </location>
</feature>
<keyword evidence="5" id="KW-1185">Reference proteome</keyword>
<feature type="compositionally biased region" description="Basic and acidic residues" evidence="2">
    <location>
        <begin position="577"/>
        <end position="596"/>
    </location>
</feature>
<dbReference type="KEGG" id="gfl:GRFL_1375"/>
<dbReference type="STRING" id="1229726.GRFL_1375"/>
<feature type="region of interest" description="Disordered" evidence="2">
    <location>
        <begin position="1010"/>
        <end position="1032"/>
    </location>
</feature>
<gene>
    <name evidence="4" type="ORF">GRFL_1375</name>
</gene>
<dbReference type="EMBL" id="CP016359">
    <property type="protein sequence ID" value="APU68099.1"/>
    <property type="molecule type" value="Genomic_DNA"/>
</dbReference>
<evidence type="ECO:0000256" key="3">
    <source>
        <dbReference type="SAM" id="Phobius"/>
    </source>
</evidence>
<feature type="transmembrane region" description="Helical" evidence="3">
    <location>
        <begin position="155"/>
        <end position="176"/>
    </location>
</feature>
<feature type="region of interest" description="Disordered" evidence="2">
    <location>
        <begin position="611"/>
        <end position="632"/>
    </location>
</feature>
<feature type="compositionally biased region" description="Basic and acidic residues" evidence="2">
    <location>
        <begin position="1013"/>
        <end position="1026"/>
    </location>
</feature>
<keyword evidence="3" id="KW-1133">Transmembrane helix</keyword>
<reference evidence="4 5" key="1">
    <citation type="submission" date="2016-07" db="EMBL/GenBank/DDBJ databases">
        <title>Multi-omics approach to identify versatile polysaccharide utilization systems of a marine flavobacterium Gramella flava.</title>
        <authorList>
            <person name="Tang K."/>
        </authorList>
    </citation>
    <scope>NUCLEOTIDE SEQUENCE [LARGE SCALE GENOMIC DNA]</scope>
    <source>
        <strain evidence="4 5">JLT2011</strain>
    </source>
</reference>
<name>A0A1L7I3B9_9FLAO</name>
<feature type="region of interest" description="Disordered" evidence="2">
    <location>
        <begin position="565"/>
        <end position="596"/>
    </location>
</feature>
<evidence type="ECO:0000256" key="1">
    <source>
        <dbReference type="SAM" id="Coils"/>
    </source>
</evidence>
<accession>A0A1L7I3B9</accession>
<feature type="transmembrane region" description="Helical" evidence="3">
    <location>
        <begin position="56"/>
        <end position="79"/>
    </location>
</feature>
<dbReference type="Proteomes" id="UP000186230">
    <property type="component" value="Chromosome"/>
</dbReference>
<dbReference type="RefSeq" id="WP_083643908.1">
    <property type="nucleotide sequence ID" value="NZ_AMRU01000019.1"/>
</dbReference>
<evidence type="ECO:0000313" key="4">
    <source>
        <dbReference type="EMBL" id="APU68099.1"/>
    </source>
</evidence>
<keyword evidence="1" id="KW-0175">Coiled coil</keyword>
<keyword evidence="3" id="KW-0812">Transmembrane</keyword>
<dbReference type="AlphaFoldDB" id="A0A1L7I3B9"/>
<sequence length="1073" mass="125082">MKFFEQIRSKLEAFIRKFYWNQILKGGLLLVFFSMLYFLLIVALENALWFSSEGRAILFWSFIVLLGGLFLWFILLPLLKLLKLQDGLSAMQASEIIGKHFPEVADKLKNLLQLQARGEASDLLLASIEQRSRELSPVPFSSAVDLKANYRYARLLIFPILIVVALFVAGKSAFLFDGFKRISDYETVYSKPAPFKFLIPENLKAVEGEDFMLQVETLGIIQPENVLVQFDGQEIFMKRTEKGHFQYVFPNMKESLNFRLKSNEITSEEFQIAILKTPKLDNFSMNLVYPSYTGIKNEILEGTGNAKVPAGTKVTWNFESRNSDTINFETEESLEFILQNSEAGIFSKMLVKNLEYSVSTSNADFSNFQKVHYAIDVIPDEYPVIKMQQKRDSVQKDIQYFQGEVSDDYGLQKLVLEYYPTEKKEAVQQVSIPISQSAIVQFYFVFPGQLALSEGQNYEFYFRIFDNDGVHGSKSSKSETYSYYEPTAAEIEEQNLQNQSKNIQELNEEFEKFNNDRKETEEFMRLDKEENELKYNERKKLEEYLKRTQQQNELMKNYSEDLKKNLKESSESANPEFQKELEKRMEETEQKLEENEELLRELEKYTEKIEKEDLGKKLEELSKNNRNNERSLEQLLELTKRYYVDEKKQKLAQQLEKMAEQQEELSEQDSKLEEQKQLNKEFEKFQEDFNELEKENSDLKSPKDLQRDTGSEMEIEQDQKEAQENLEKNDTEKSKQKQKEAAQKMKQMASQMKQSSMRMEMQQLSMDAEALRQVLDNLIVFSFGQESLMNRFKVSEINNPQYAQNLKEQNTLRENFEFIDDSLYSLALRNPLIGNAITDKLTDVQYNLDKSLERLGENALPQGISSQQYTLTGSNDLANLLSDILGNMRQMMSQPQAGQGGQPMDQQLQDIIEGQQQLGEKIMEQSQPKEGEEGRQSGEQMNGEIFQIYQEQQKLRQKMEELMNQSGDKNGIKNQMEQVEEKILKGEFDSQLDKILEKLNYELLKFQEATKQQGEDTKRESEKASEDFQNPLQNQINSAKDYFQSLEILNRQVLPLRPIFKEKVNTYFGSKSN</sequence>
<feature type="transmembrane region" description="Helical" evidence="3">
    <location>
        <begin position="23"/>
        <end position="44"/>
    </location>
</feature>
<proteinExistence type="predicted"/>
<evidence type="ECO:0000313" key="5">
    <source>
        <dbReference type="Proteomes" id="UP000186230"/>
    </source>
</evidence>
<feature type="coiled-coil region" evidence="1">
    <location>
        <begin position="945"/>
        <end position="982"/>
    </location>
</feature>
<feature type="compositionally biased region" description="Basic and acidic residues" evidence="2">
    <location>
        <begin position="717"/>
        <end position="743"/>
    </location>
</feature>
<feature type="compositionally biased region" description="Basic and acidic residues" evidence="2">
    <location>
        <begin position="668"/>
        <end position="710"/>
    </location>
</feature>
<dbReference type="OrthoDB" id="9812498at2"/>
<evidence type="ECO:0000256" key="2">
    <source>
        <dbReference type="SAM" id="MobiDB-lite"/>
    </source>
</evidence>